<dbReference type="SUPFAM" id="SSF74650">
    <property type="entry name" value="Galactose mutarotase-like"/>
    <property type="match status" value="1"/>
</dbReference>
<evidence type="ECO:0000313" key="2">
    <source>
        <dbReference type="Proteomes" id="UP001500571"/>
    </source>
</evidence>
<sequence>MTFAPSGQQHEIGFEDQHATIVEVGGGIREYRVGDRDVLQPYERDSMCDGAHGAPLIPWPNRLADGWYRFDGVDHQVALTEPDKHNAIHGFLHWRSWQPVENRGDGLTMATTLLPLEGYPFALEVQIDYRLGPGGLTVTITTTNIGDRTAPYGCGQHPYLSPGEGPIDGCTIRMEADTRILTDPQRKLPAGRETVTGTAYDFRAGTELGDLKIDHAFTDLHRDLDGRAWVHLTGTDGRTVQLWVDESYGLLELFTGDTLAPGRRRRGLGVEPMTCPPNAFQSGVQVTRLDSGHTATASWGVSLVD</sequence>
<organism evidence="1 2">
    <name type="scientific">Nocardioides panacihumi</name>
    <dbReference type="NCBI Taxonomy" id="400774"/>
    <lineage>
        <taxon>Bacteria</taxon>
        <taxon>Bacillati</taxon>
        <taxon>Actinomycetota</taxon>
        <taxon>Actinomycetes</taxon>
        <taxon>Propionibacteriales</taxon>
        <taxon>Nocardioidaceae</taxon>
        <taxon>Nocardioides</taxon>
    </lineage>
</organism>
<dbReference type="EMBL" id="BAAAPB010000001">
    <property type="protein sequence ID" value="GAA1953233.1"/>
    <property type="molecule type" value="Genomic_DNA"/>
</dbReference>
<dbReference type="Gene3D" id="2.70.98.10">
    <property type="match status" value="1"/>
</dbReference>
<proteinExistence type="predicted"/>
<accession>A0ABN2QIR4</accession>
<dbReference type="CDD" id="cd09022">
    <property type="entry name" value="Aldose_epim_Ec_YihR"/>
    <property type="match status" value="1"/>
</dbReference>
<dbReference type="InterPro" id="IPR014718">
    <property type="entry name" value="GH-type_carb-bd"/>
</dbReference>
<reference evidence="1 2" key="1">
    <citation type="journal article" date="2019" name="Int. J. Syst. Evol. Microbiol.">
        <title>The Global Catalogue of Microorganisms (GCM) 10K type strain sequencing project: providing services to taxonomists for standard genome sequencing and annotation.</title>
        <authorList>
            <consortium name="The Broad Institute Genomics Platform"/>
            <consortium name="The Broad Institute Genome Sequencing Center for Infectious Disease"/>
            <person name="Wu L."/>
            <person name="Ma J."/>
        </authorList>
    </citation>
    <scope>NUCLEOTIDE SEQUENCE [LARGE SCALE GENOMIC DNA]</scope>
    <source>
        <strain evidence="1 2">JCM 15309</strain>
    </source>
</reference>
<name>A0ABN2QIR4_9ACTN</name>
<dbReference type="InterPro" id="IPR037480">
    <property type="entry name" value="YihR-like"/>
</dbReference>
<gene>
    <name evidence="1" type="ORF">GCM10009798_10500</name>
</gene>
<dbReference type="InterPro" id="IPR008183">
    <property type="entry name" value="Aldose_1/G6P_1-epimerase"/>
</dbReference>
<evidence type="ECO:0000313" key="1">
    <source>
        <dbReference type="EMBL" id="GAA1953233.1"/>
    </source>
</evidence>
<comment type="caution">
    <text evidence="1">The sequence shown here is derived from an EMBL/GenBank/DDBJ whole genome shotgun (WGS) entry which is preliminary data.</text>
</comment>
<dbReference type="Proteomes" id="UP001500571">
    <property type="component" value="Unassembled WGS sequence"/>
</dbReference>
<keyword evidence="2" id="KW-1185">Reference proteome</keyword>
<dbReference type="RefSeq" id="WP_344043127.1">
    <property type="nucleotide sequence ID" value="NZ_BAAAPB010000001.1"/>
</dbReference>
<dbReference type="PANTHER" id="PTHR10091:SF0">
    <property type="entry name" value="GALACTOSE MUTAROTASE"/>
    <property type="match status" value="1"/>
</dbReference>
<dbReference type="InterPro" id="IPR011013">
    <property type="entry name" value="Gal_mutarotase_sf_dom"/>
</dbReference>
<protein>
    <submittedName>
        <fullName evidence="1">Aldose 1-epimerase family protein</fullName>
    </submittedName>
</protein>
<dbReference type="PANTHER" id="PTHR10091">
    <property type="entry name" value="ALDOSE-1-EPIMERASE"/>
    <property type="match status" value="1"/>
</dbReference>
<dbReference type="Pfam" id="PF01263">
    <property type="entry name" value="Aldose_epim"/>
    <property type="match status" value="1"/>
</dbReference>